<reference evidence="1 2" key="3">
    <citation type="submission" date="2019-11" db="EMBL/GenBank/DDBJ databases">
        <title>A de novo genome assembly of a pear dwarfing rootstock.</title>
        <authorList>
            <person name="Wang F."/>
            <person name="Wang J."/>
            <person name="Li S."/>
            <person name="Zhang Y."/>
            <person name="Fang M."/>
            <person name="Ma L."/>
            <person name="Zhao Y."/>
            <person name="Jiang S."/>
        </authorList>
    </citation>
    <scope>NUCLEOTIDE SEQUENCE [LARGE SCALE GENOMIC DNA]</scope>
    <source>
        <strain evidence="1">S2</strain>
        <tissue evidence="1">Leaf</tissue>
    </source>
</reference>
<sequence length="391" mass="42729">MASNTFITKLSEECTKCKDFSDRNAIKTLHTKWKTLGIYDGIKLLTIEIVMDQKLFPMALSFWCSATNTMVLPLGPSLLDISAILGTSLSSLLVDTILLGYQFDLELKSLFDEQRECREAEREFQERCMKLHLRPNVPETYSTSTFDAVKKIFGNRPKKASAPKSKEASQVGCSIKRADTAATVAAKKKPAPPKKTATVESLAAFLTPMAATTVASTKELQNPQMDQATQVQPTFPVVVEPIDAPLVEGPAIPGPVVTPTIGSITATSVVETASQVNPSVAEANTGHETTPIHPQDQNLGILPQKCLNDLAAGGLLSTKSVVHISNILEQTRQYFTTFERALRAKDDLKAAKITHEASRLEVEAIKAKKTLLANLDHQIVKLQHQIAELQR</sequence>
<organism evidence="1 2">
    <name type="scientific">Pyrus ussuriensis x Pyrus communis</name>
    <dbReference type="NCBI Taxonomy" id="2448454"/>
    <lineage>
        <taxon>Eukaryota</taxon>
        <taxon>Viridiplantae</taxon>
        <taxon>Streptophyta</taxon>
        <taxon>Embryophyta</taxon>
        <taxon>Tracheophyta</taxon>
        <taxon>Spermatophyta</taxon>
        <taxon>Magnoliopsida</taxon>
        <taxon>eudicotyledons</taxon>
        <taxon>Gunneridae</taxon>
        <taxon>Pentapetalae</taxon>
        <taxon>rosids</taxon>
        <taxon>fabids</taxon>
        <taxon>Rosales</taxon>
        <taxon>Rosaceae</taxon>
        <taxon>Amygdaloideae</taxon>
        <taxon>Maleae</taxon>
        <taxon>Pyrus</taxon>
    </lineage>
</organism>
<dbReference type="AlphaFoldDB" id="A0A5N5G5V5"/>
<dbReference type="EMBL" id="SMOL01000553">
    <property type="protein sequence ID" value="KAB2608832.1"/>
    <property type="molecule type" value="Genomic_DNA"/>
</dbReference>
<dbReference type="OrthoDB" id="1632775at2759"/>
<name>A0A5N5G5V5_9ROSA</name>
<dbReference type="Proteomes" id="UP000327157">
    <property type="component" value="Chromosome 14"/>
</dbReference>
<keyword evidence="2" id="KW-1185">Reference proteome</keyword>
<accession>A0A5N5G5V5</accession>
<evidence type="ECO:0000313" key="1">
    <source>
        <dbReference type="EMBL" id="KAB2608832.1"/>
    </source>
</evidence>
<gene>
    <name evidence="1" type="ORF">D8674_012000</name>
</gene>
<reference evidence="1 2" key="1">
    <citation type="submission" date="2019-09" db="EMBL/GenBank/DDBJ databases">
        <authorList>
            <person name="Ou C."/>
        </authorList>
    </citation>
    <scope>NUCLEOTIDE SEQUENCE [LARGE SCALE GENOMIC DNA]</scope>
    <source>
        <strain evidence="1">S2</strain>
        <tissue evidence="1">Leaf</tissue>
    </source>
</reference>
<comment type="caution">
    <text evidence="1">The sequence shown here is derived from an EMBL/GenBank/DDBJ whole genome shotgun (WGS) entry which is preliminary data.</text>
</comment>
<proteinExistence type="predicted"/>
<evidence type="ECO:0000313" key="2">
    <source>
        <dbReference type="Proteomes" id="UP000327157"/>
    </source>
</evidence>
<reference evidence="2" key="2">
    <citation type="submission" date="2019-10" db="EMBL/GenBank/DDBJ databases">
        <title>A de novo genome assembly of a pear dwarfing rootstock.</title>
        <authorList>
            <person name="Wang F."/>
            <person name="Wang J."/>
            <person name="Li S."/>
            <person name="Zhang Y."/>
            <person name="Fang M."/>
            <person name="Ma L."/>
            <person name="Zhao Y."/>
            <person name="Jiang S."/>
        </authorList>
    </citation>
    <scope>NUCLEOTIDE SEQUENCE [LARGE SCALE GENOMIC DNA]</scope>
</reference>
<protein>
    <submittedName>
        <fullName evidence="1">Uncharacterized protein</fullName>
    </submittedName>
</protein>